<evidence type="ECO:0000256" key="7">
    <source>
        <dbReference type="ARBA" id="ARBA00023077"/>
    </source>
</evidence>
<organism evidence="13 14">
    <name type="scientific">Parabacteroides distasonis</name>
    <dbReference type="NCBI Taxonomy" id="823"/>
    <lineage>
        <taxon>Bacteria</taxon>
        <taxon>Pseudomonadati</taxon>
        <taxon>Bacteroidota</taxon>
        <taxon>Bacteroidia</taxon>
        <taxon>Bacteroidales</taxon>
        <taxon>Tannerellaceae</taxon>
        <taxon>Parabacteroides</taxon>
    </lineage>
</organism>
<keyword evidence="5 10" id="KW-0812">Transmembrane</keyword>
<dbReference type="EMBL" id="WKLT01000014">
    <property type="protein sequence ID" value="MRY59157.1"/>
    <property type="molecule type" value="Genomic_DNA"/>
</dbReference>
<dbReference type="FunFam" id="2.170.130.10:FF:000003">
    <property type="entry name" value="SusC/RagA family TonB-linked outer membrane protein"/>
    <property type="match status" value="1"/>
</dbReference>
<evidence type="ECO:0000259" key="12">
    <source>
        <dbReference type="SMART" id="SM00965"/>
    </source>
</evidence>
<dbReference type="Pfam" id="PF13715">
    <property type="entry name" value="CarbopepD_reg_2"/>
    <property type="match status" value="1"/>
</dbReference>
<dbReference type="GO" id="GO:0006826">
    <property type="term" value="P:iron ion transport"/>
    <property type="evidence" value="ECO:0007669"/>
    <property type="project" value="UniProtKB-KW"/>
</dbReference>
<evidence type="ECO:0000256" key="1">
    <source>
        <dbReference type="ARBA" id="ARBA00004571"/>
    </source>
</evidence>
<dbReference type="FunFam" id="2.60.40.1120:FF:000003">
    <property type="entry name" value="Outer membrane protein Omp121"/>
    <property type="match status" value="1"/>
</dbReference>
<reference evidence="13 14" key="1">
    <citation type="journal article" date="2019" name="Nat. Med.">
        <title>A library of human gut bacterial isolates paired with longitudinal multiomics data enables mechanistic microbiome research.</title>
        <authorList>
            <person name="Poyet M."/>
            <person name="Groussin M."/>
            <person name="Gibbons S.M."/>
            <person name="Avila-Pacheco J."/>
            <person name="Jiang X."/>
            <person name="Kearney S.M."/>
            <person name="Perrotta A.R."/>
            <person name="Berdy B."/>
            <person name="Zhao S."/>
            <person name="Lieberman T.D."/>
            <person name="Swanson P.K."/>
            <person name="Smith M."/>
            <person name="Roesemann S."/>
            <person name="Alexander J.E."/>
            <person name="Rich S.A."/>
            <person name="Livny J."/>
            <person name="Vlamakis H."/>
            <person name="Clish C."/>
            <person name="Bullock K."/>
            <person name="Deik A."/>
            <person name="Scott J."/>
            <person name="Pierce K.A."/>
            <person name="Xavier R.J."/>
            <person name="Alm E.J."/>
        </authorList>
    </citation>
    <scope>NUCLEOTIDE SEQUENCE [LARGE SCALE GENOMIC DNA]</scope>
    <source>
        <strain evidence="13 14">BIOML-A41</strain>
    </source>
</reference>
<dbReference type="NCBIfam" id="TIGR04057">
    <property type="entry name" value="SusC_RagA_signa"/>
    <property type="match status" value="1"/>
</dbReference>
<dbReference type="InterPro" id="IPR000531">
    <property type="entry name" value="Beta-barrel_TonB"/>
</dbReference>
<gene>
    <name evidence="13" type="ORF">GKD59_14840</name>
</gene>
<evidence type="ECO:0000256" key="3">
    <source>
        <dbReference type="ARBA" id="ARBA00022452"/>
    </source>
</evidence>
<dbReference type="SUPFAM" id="SSF56935">
    <property type="entry name" value="Porins"/>
    <property type="match status" value="1"/>
</dbReference>
<dbReference type="GO" id="GO:0009279">
    <property type="term" value="C:cell outer membrane"/>
    <property type="evidence" value="ECO:0007669"/>
    <property type="project" value="UniProtKB-SubCell"/>
</dbReference>
<dbReference type="Gene3D" id="2.60.40.1120">
    <property type="entry name" value="Carboxypeptidase-like, regulatory domain"/>
    <property type="match status" value="1"/>
</dbReference>
<evidence type="ECO:0000256" key="9">
    <source>
        <dbReference type="ARBA" id="ARBA00023237"/>
    </source>
</evidence>
<keyword evidence="9 10" id="KW-0998">Cell outer membrane</keyword>
<name>A0A415MMP3_PARDI</name>
<evidence type="ECO:0000256" key="8">
    <source>
        <dbReference type="ARBA" id="ARBA00023136"/>
    </source>
</evidence>
<dbReference type="Pfam" id="PF00593">
    <property type="entry name" value="TonB_dep_Rec_b-barrel"/>
    <property type="match status" value="1"/>
</dbReference>
<dbReference type="InterPro" id="IPR012910">
    <property type="entry name" value="Plug_dom"/>
</dbReference>
<dbReference type="Gene3D" id="3.55.50.30">
    <property type="match status" value="1"/>
</dbReference>
<evidence type="ECO:0000256" key="6">
    <source>
        <dbReference type="ARBA" id="ARBA00023004"/>
    </source>
</evidence>
<dbReference type="Gene3D" id="2.40.170.20">
    <property type="entry name" value="TonB-dependent receptor, beta-barrel domain"/>
    <property type="match status" value="1"/>
</dbReference>
<sequence>MKEKQESPRRRCLLILIEKIPNAMKLTFLFLVISLLSFTATASAQRVSITLENAKVEKVLAAITDQTGFNVAYSKQVVDVDRRVSLNFTNAELTQVLDKLTEGTLLGYEVNGGKIYLFNRIENKPINQQSKKITGQVTDQNGEPIIGANVIVKGSTTGTITDLDGNYSIEASSSDILLISYIGYNTKEIAVKNQSTVDIKLVEDTQNLDEVVVVGYGVQKKVNLTGAVAQVTAKELENRPVSNATQILQGTMPNVNITFSTGEPGAGGSINVRGQASINGGEPLVLIDGVPGDINRVNPKDIESVSVLKDAAASAVYGARGAFGVILVTTKSAKAGKMSVSYGTFFATSKPTVRTDFMTSGYEAVSLLDEAFRRATGNTYTRYTDEDMAELEARRYDKTEDPSRPWTVVKNVNGKDIYNYYGNYDWWNTVFNSHQPSQSHSINLSGGTEKINFLLSGNFYTKDGIMKINTDKFTSYNFRSKINAQLFPFLKVTNNTSYYDKNYTYYGREGGGNPNFVYVTVHALPCYAPVNPDGTATYNTLKNNYSIGDGLYAMLLDGGTKGEKGIHEFTTTTSLEFDIAKHIKLNADYTYSFYIADDWYRSTVATYSIEPGVVQEVPNYNTDQLKKTMWFDPMHVANVYANYNQVFGKHTVGLTAGVNYENKKHSRLFASRKNLISESLSDLELATGDMLVGGGAYDYALFGAFFRANYDFNDRYLIEVNGRYDGTSRFKSGMRYGFFPSVSAGWRLSEESFFEKAKDVVNNLKIRASFGSLGNQAVNSSKPNYYPYIETMNTSLSSWLIDGQKTQNVSSPNPIIDNLTWEKATTVNVGVDLSFLNSRLNVSGDAYVRNTTDMLVPGKTLPAVYGAASPQQNAGDLRTKGYELVVSWKDQFDLKGKPFNYGVSFVLGDAVSEITRYDNPNKLLANHYEGKRFGEIWGYRIDGFFKTDEEAANWKIDQKLVNTQIQKAPGEWGHLRAGDLKFRDLNGDGVISPGKKTADDPGDMEIIGNSEPRYNYGLNLNASWNGFDVSAFFQGIGRRDWYPSANADKFWGPYSRPYFSFTPKNFNDLVWTPENPDAYFPLLRGYTALNSGGCLRDPNDKYIQNIGYLRLKNLVIGYTLPDRWMKKVFVQHCRLYVSGENLLTWTPFVTDYIDPEQPVADSNGRSYPMSKTFSVGLDITF</sequence>
<keyword evidence="2 10" id="KW-0813">Transport</keyword>
<evidence type="ECO:0000256" key="5">
    <source>
        <dbReference type="ARBA" id="ARBA00022692"/>
    </source>
</evidence>
<accession>A0A415MMP3</accession>
<dbReference type="SMART" id="SM00965">
    <property type="entry name" value="STN"/>
    <property type="match status" value="1"/>
</dbReference>
<evidence type="ECO:0000256" key="2">
    <source>
        <dbReference type="ARBA" id="ARBA00022448"/>
    </source>
</evidence>
<dbReference type="NCBIfam" id="TIGR04056">
    <property type="entry name" value="OMP_RagA_SusC"/>
    <property type="match status" value="1"/>
</dbReference>
<dbReference type="SUPFAM" id="SSF49464">
    <property type="entry name" value="Carboxypeptidase regulatory domain-like"/>
    <property type="match status" value="1"/>
</dbReference>
<keyword evidence="6" id="KW-0408">Iron</keyword>
<dbReference type="RefSeq" id="WP_048927506.1">
    <property type="nucleotide sequence ID" value="NZ_AP019729.1"/>
</dbReference>
<evidence type="ECO:0000313" key="14">
    <source>
        <dbReference type="Proteomes" id="UP000463337"/>
    </source>
</evidence>
<proteinExistence type="inferred from homology"/>
<dbReference type="Gene3D" id="2.170.130.10">
    <property type="entry name" value="TonB-dependent receptor, plug domain"/>
    <property type="match status" value="1"/>
</dbReference>
<comment type="caution">
    <text evidence="13">The sequence shown here is derived from an EMBL/GenBank/DDBJ whole genome shotgun (WGS) entry which is preliminary data.</text>
</comment>
<keyword evidence="8 10" id="KW-0472">Membrane</keyword>
<evidence type="ECO:0000256" key="11">
    <source>
        <dbReference type="RuleBase" id="RU003357"/>
    </source>
</evidence>
<dbReference type="PROSITE" id="PS52016">
    <property type="entry name" value="TONB_DEPENDENT_REC_3"/>
    <property type="match status" value="1"/>
</dbReference>
<evidence type="ECO:0000256" key="4">
    <source>
        <dbReference type="ARBA" id="ARBA00022496"/>
    </source>
</evidence>
<dbReference type="InterPro" id="IPR036942">
    <property type="entry name" value="Beta-barrel_TonB_sf"/>
</dbReference>
<dbReference type="InterPro" id="IPR023996">
    <property type="entry name" value="TonB-dep_OMP_SusC/RagA"/>
</dbReference>
<dbReference type="InterPro" id="IPR037066">
    <property type="entry name" value="Plug_dom_sf"/>
</dbReference>
<comment type="similarity">
    <text evidence="10 11">Belongs to the TonB-dependent receptor family.</text>
</comment>
<comment type="subcellular location">
    <subcellularLocation>
        <location evidence="1 10">Cell outer membrane</location>
        <topology evidence="1 10">Multi-pass membrane protein</topology>
    </subcellularLocation>
</comment>
<evidence type="ECO:0000256" key="10">
    <source>
        <dbReference type="PROSITE-ProRule" id="PRU01360"/>
    </source>
</evidence>
<keyword evidence="7 11" id="KW-0798">TonB box</keyword>
<dbReference type="InterPro" id="IPR039426">
    <property type="entry name" value="TonB-dep_rcpt-like"/>
</dbReference>
<feature type="domain" description="Secretin/TonB short N-terminal" evidence="12">
    <location>
        <begin position="69"/>
        <end position="120"/>
    </location>
</feature>
<keyword evidence="3 10" id="KW-1134">Transmembrane beta strand</keyword>
<dbReference type="Proteomes" id="UP000463337">
    <property type="component" value="Unassembled WGS sequence"/>
</dbReference>
<dbReference type="Pfam" id="PF07660">
    <property type="entry name" value="STN"/>
    <property type="match status" value="1"/>
</dbReference>
<protein>
    <submittedName>
        <fullName evidence="13">SusC/RagA family TonB-linked outer membrane protein</fullName>
    </submittedName>
</protein>
<dbReference type="InterPro" id="IPR011662">
    <property type="entry name" value="Secretin/TonB_short_N"/>
</dbReference>
<keyword evidence="4" id="KW-0406">Ion transport</keyword>
<dbReference type="InterPro" id="IPR008969">
    <property type="entry name" value="CarboxyPept-like_regulatory"/>
</dbReference>
<dbReference type="AlphaFoldDB" id="A0A415MMP3"/>
<evidence type="ECO:0000313" key="13">
    <source>
        <dbReference type="EMBL" id="MRY59157.1"/>
    </source>
</evidence>
<keyword evidence="4" id="KW-0410">Iron transport</keyword>
<dbReference type="InterPro" id="IPR023997">
    <property type="entry name" value="TonB-dep_OMP_SusC/RagA_CS"/>
</dbReference>
<dbReference type="Pfam" id="PF07715">
    <property type="entry name" value="Plug"/>
    <property type="match status" value="1"/>
</dbReference>